<dbReference type="AlphaFoldDB" id="A0A9P8BZM1"/>
<gene>
    <name evidence="2" type="ORF">BJ875DRAFT_228959</name>
</gene>
<accession>A0A9P8BZM1</accession>
<comment type="caution">
    <text evidence="2">The sequence shown here is derived from an EMBL/GenBank/DDBJ whole genome shotgun (WGS) entry which is preliminary data.</text>
</comment>
<keyword evidence="1" id="KW-0472">Membrane</keyword>
<evidence type="ECO:0000256" key="1">
    <source>
        <dbReference type="SAM" id="Phobius"/>
    </source>
</evidence>
<evidence type="ECO:0000313" key="2">
    <source>
        <dbReference type="EMBL" id="KAG9228703.1"/>
    </source>
</evidence>
<name>A0A9P8BZM1_9HELO</name>
<protein>
    <submittedName>
        <fullName evidence="2">Uncharacterized protein</fullName>
    </submittedName>
</protein>
<evidence type="ECO:0000313" key="3">
    <source>
        <dbReference type="Proteomes" id="UP000824998"/>
    </source>
</evidence>
<proteinExistence type="predicted"/>
<reference evidence="2" key="1">
    <citation type="journal article" date="2021" name="IMA Fungus">
        <title>Genomic characterization of three marine fungi, including Emericellopsis atlantica sp. nov. with signatures of a generalist lifestyle and marine biomass degradation.</title>
        <authorList>
            <person name="Hagestad O.C."/>
            <person name="Hou L."/>
            <person name="Andersen J.H."/>
            <person name="Hansen E.H."/>
            <person name="Altermark B."/>
            <person name="Li C."/>
            <person name="Kuhnert E."/>
            <person name="Cox R.J."/>
            <person name="Crous P.W."/>
            <person name="Spatafora J.W."/>
            <person name="Lail K."/>
            <person name="Amirebrahimi M."/>
            <person name="Lipzen A."/>
            <person name="Pangilinan J."/>
            <person name="Andreopoulos W."/>
            <person name="Hayes R.D."/>
            <person name="Ng V."/>
            <person name="Grigoriev I.V."/>
            <person name="Jackson S.A."/>
            <person name="Sutton T.D.S."/>
            <person name="Dobson A.D.W."/>
            <person name="Rama T."/>
        </authorList>
    </citation>
    <scope>NUCLEOTIDE SEQUENCE</scope>
    <source>
        <strain evidence="2">TRa018bII</strain>
    </source>
</reference>
<dbReference type="EMBL" id="MU251875">
    <property type="protein sequence ID" value="KAG9228703.1"/>
    <property type="molecule type" value="Genomic_DNA"/>
</dbReference>
<feature type="transmembrane region" description="Helical" evidence="1">
    <location>
        <begin position="12"/>
        <end position="32"/>
    </location>
</feature>
<keyword evidence="1" id="KW-0812">Transmembrane</keyword>
<organism evidence="2 3">
    <name type="scientific">Amylocarpus encephaloides</name>
    <dbReference type="NCBI Taxonomy" id="45428"/>
    <lineage>
        <taxon>Eukaryota</taxon>
        <taxon>Fungi</taxon>
        <taxon>Dikarya</taxon>
        <taxon>Ascomycota</taxon>
        <taxon>Pezizomycotina</taxon>
        <taxon>Leotiomycetes</taxon>
        <taxon>Helotiales</taxon>
        <taxon>Helotiales incertae sedis</taxon>
        <taxon>Amylocarpus</taxon>
    </lineage>
</organism>
<dbReference type="Proteomes" id="UP000824998">
    <property type="component" value="Unassembled WGS sequence"/>
</dbReference>
<sequence length="139" mass="15950">MGIRLGGEDILLMCCLSWLLIYYLSLLSAYGHSWLLIYCLSRLLLIYTSWLLVYCISWLLICSLSYCWYAEYCLTRLLICCLSWLAVGMLTLLVVVGMLTHFVVGILSLLVDDIQPLLSLRRLIIVVVSGIPMFCWEEP</sequence>
<feature type="transmembrane region" description="Helical" evidence="1">
    <location>
        <begin position="44"/>
        <end position="69"/>
    </location>
</feature>
<keyword evidence="1" id="KW-1133">Transmembrane helix</keyword>
<keyword evidence="3" id="KW-1185">Reference proteome</keyword>
<feature type="transmembrane region" description="Helical" evidence="1">
    <location>
        <begin position="81"/>
        <end position="111"/>
    </location>
</feature>